<dbReference type="InterPro" id="IPR004358">
    <property type="entry name" value="Sig_transdc_His_kin-like_C"/>
</dbReference>
<evidence type="ECO:0000256" key="6">
    <source>
        <dbReference type="SAM" id="MobiDB-lite"/>
    </source>
</evidence>
<dbReference type="PANTHER" id="PTHR43047">
    <property type="entry name" value="TWO-COMPONENT HISTIDINE PROTEIN KINASE"/>
    <property type="match status" value="1"/>
</dbReference>
<dbReference type="GO" id="GO:0009927">
    <property type="term" value="F:histidine phosphotransfer kinase activity"/>
    <property type="evidence" value="ECO:0007669"/>
    <property type="project" value="TreeGrafter"/>
</dbReference>
<evidence type="ECO:0000256" key="4">
    <source>
        <dbReference type="ARBA" id="ARBA00022777"/>
    </source>
</evidence>
<dbReference type="GO" id="GO:0000155">
    <property type="term" value="F:phosphorelay sensor kinase activity"/>
    <property type="evidence" value="ECO:0007669"/>
    <property type="project" value="TreeGrafter"/>
</dbReference>
<feature type="region of interest" description="Disordered" evidence="6">
    <location>
        <begin position="1277"/>
        <end position="1296"/>
    </location>
</feature>
<dbReference type="PROSITE" id="PS50109">
    <property type="entry name" value="HIS_KIN"/>
    <property type="match status" value="1"/>
</dbReference>
<dbReference type="Pfam" id="PF02518">
    <property type="entry name" value="HATPase_c"/>
    <property type="match status" value="1"/>
</dbReference>
<evidence type="ECO:0000256" key="7">
    <source>
        <dbReference type="SAM" id="Phobius"/>
    </source>
</evidence>
<feature type="region of interest" description="Disordered" evidence="6">
    <location>
        <begin position="652"/>
        <end position="858"/>
    </location>
</feature>
<feature type="compositionally biased region" description="Low complexity" evidence="6">
    <location>
        <begin position="1130"/>
        <end position="1142"/>
    </location>
</feature>
<feature type="compositionally biased region" description="Gly residues" evidence="6">
    <location>
        <begin position="1085"/>
        <end position="1095"/>
    </location>
</feature>
<dbReference type="InterPro" id="IPR003594">
    <property type="entry name" value="HATPase_dom"/>
</dbReference>
<keyword evidence="5" id="KW-0597">Phosphoprotein</keyword>
<feature type="compositionally biased region" description="Basic and acidic residues" evidence="6">
    <location>
        <begin position="676"/>
        <end position="697"/>
    </location>
</feature>
<feature type="compositionally biased region" description="Polar residues" evidence="6">
    <location>
        <begin position="974"/>
        <end position="993"/>
    </location>
</feature>
<dbReference type="PRINTS" id="PR00344">
    <property type="entry name" value="BCTRLSENSOR"/>
</dbReference>
<dbReference type="EMBL" id="VLTM01000010">
    <property type="protein sequence ID" value="KAA0166001.1"/>
    <property type="molecule type" value="Genomic_DNA"/>
</dbReference>
<dbReference type="EC" id="2.7.13.3" evidence="2"/>
<proteinExistence type="predicted"/>
<feature type="compositionally biased region" description="Basic and acidic residues" evidence="6">
    <location>
        <begin position="1170"/>
        <end position="1191"/>
    </location>
</feature>
<name>A0A5A8DQ24_CAFRO</name>
<protein>
    <recommendedName>
        <fullName evidence="2">histidine kinase</fullName>
        <ecNumber evidence="2">2.7.13.3</ecNumber>
    </recommendedName>
</protein>
<evidence type="ECO:0000256" key="3">
    <source>
        <dbReference type="ARBA" id="ARBA00022679"/>
    </source>
</evidence>
<comment type="catalytic activity">
    <reaction evidence="1">
        <text>ATP + protein L-histidine = ADP + protein N-phospho-L-histidine.</text>
        <dbReference type="EC" id="2.7.13.3"/>
    </reaction>
</comment>
<feature type="region of interest" description="Disordered" evidence="6">
    <location>
        <begin position="1035"/>
        <end position="1224"/>
    </location>
</feature>
<feature type="compositionally biased region" description="Gly residues" evidence="6">
    <location>
        <begin position="1281"/>
        <end position="1290"/>
    </location>
</feature>
<dbReference type="Gene3D" id="3.40.50.2300">
    <property type="match status" value="1"/>
</dbReference>
<feature type="compositionally biased region" description="Low complexity" evidence="6">
    <location>
        <begin position="745"/>
        <end position="764"/>
    </location>
</feature>
<feature type="transmembrane region" description="Helical" evidence="7">
    <location>
        <begin position="35"/>
        <end position="54"/>
    </location>
</feature>
<evidence type="ECO:0000256" key="2">
    <source>
        <dbReference type="ARBA" id="ARBA00012438"/>
    </source>
</evidence>
<evidence type="ECO:0000313" key="10">
    <source>
        <dbReference type="EMBL" id="KAA0166001.1"/>
    </source>
</evidence>
<evidence type="ECO:0000259" key="9">
    <source>
        <dbReference type="PROSITE" id="PS50110"/>
    </source>
</evidence>
<organism evidence="10 11">
    <name type="scientific">Cafeteria roenbergensis</name>
    <name type="common">Marine flagellate</name>
    <dbReference type="NCBI Taxonomy" id="33653"/>
    <lineage>
        <taxon>Eukaryota</taxon>
        <taxon>Sar</taxon>
        <taxon>Stramenopiles</taxon>
        <taxon>Bigyra</taxon>
        <taxon>Opalozoa</taxon>
        <taxon>Bicosoecida</taxon>
        <taxon>Cafeteriaceae</taxon>
        <taxon>Cafeteria</taxon>
    </lineage>
</organism>
<keyword evidence="7" id="KW-0472">Membrane</keyword>
<feature type="compositionally biased region" description="Low complexity" evidence="6">
    <location>
        <begin position="1192"/>
        <end position="1216"/>
    </location>
</feature>
<dbReference type="SMART" id="SM00387">
    <property type="entry name" value="HATPase_c"/>
    <property type="match status" value="1"/>
</dbReference>
<feature type="compositionally biased region" description="Polar residues" evidence="6">
    <location>
        <begin position="791"/>
        <end position="811"/>
    </location>
</feature>
<dbReference type="PANTHER" id="PTHR43047:SF72">
    <property type="entry name" value="OSMOSENSING HISTIDINE PROTEIN KINASE SLN1"/>
    <property type="match status" value="1"/>
</dbReference>
<keyword evidence="3" id="KW-0808">Transferase</keyword>
<comment type="caution">
    <text evidence="10">The sequence shown here is derived from an EMBL/GenBank/DDBJ whole genome shotgun (WGS) entry which is preliminary data.</text>
</comment>
<feature type="modified residue" description="4-aspartylphosphate" evidence="5">
    <location>
        <position position="1319"/>
    </location>
</feature>
<feature type="compositionally biased region" description="Basic and acidic residues" evidence="6">
    <location>
        <begin position="1107"/>
        <end position="1116"/>
    </location>
</feature>
<dbReference type="CDD" id="cd17546">
    <property type="entry name" value="REC_hyHK_CKI1_RcsC-like"/>
    <property type="match status" value="1"/>
</dbReference>
<evidence type="ECO:0000313" key="11">
    <source>
        <dbReference type="Proteomes" id="UP000325113"/>
    </source>
</evidence>
<feature type="transmembrane region" description="Helical" evidence="7">
    <location>
        <begin position="221"/>
        <end position="240"/>
    </location>
</feature>
<evidence type="ECO:0000259" key="8">
    <source>
        <dbReference type="PROSITE" id="PS50109"/>
    </source>
</evidence>
<reference evidence="10 11" key="1">
    <citation type="submission" date="2019-07" db="EMBL/GenBank/DDBJ databases">
        <title>Genomes of Cafeteria roenbergensis.</title>
        <authorList>
            <person name="Fischer M.G."/>
            <person name="Hackl T."/>
            <person name="Roman M."/>
        </authorList>
    </citation>
    <scope>NUCLEOTIDE SEQUENCE [LARGE SCALE GENOMIC DNA]</scope>
    <source>
        <strain evidence="10 11">Cflag</strain>
    </source>
</reference>
<keyword evidence="7" id="KW-0812">Transmembrane</keyword>
<dbReference type="SMART" id="SM00448">
    <property type="entry name" value="REC"/>
    <property type="match status" value="1"/>
</dbReference>
<feature type="compositionally biased region" description="Polar residues" evidence="6">
    <location>
        <begin position="707"/>
        <end position="729"/>
    </location>
</feature>
<feature type="compositionally biased region" description="Low complexity" evidence="6">
    <location>
        <begin position="1153"/>
        <end position="1169"/>
    </location>
</feature>
<sequence length="1416" mass="148005">MPIVTPAEWEEVTEHGNLADEHLGERASPFSSRRVVASLLVVSVVAVVLPYLAILSPHTKHLVGSGSAVGILSQVDRSLVAPRGAPPLDTELAANVTILVMLVNATVLFLFVAASWTLLDEAVRAAAKMVLVSIVCSIAILGAGTLLGDTMRIPSATMGSSCAMLPLMALAVVTVASMTSYGLVAAMAAVAIPDGLDEERNWKCCGRKLCRMTWARLTGKIGLAGAIAMPAASVVSGILFRASPLSASITRGVTFVVGFFLLVTNVITCVTESRSCCRAITAAPSAFGTAMRFARLLAVSAVASAGFTTQFAELAAGSDLASCPAYFFDVSLPLPSEAWPAGCDTMPCFSNVVATLAIRERILWIATGLSVVGLLVVILASQANVAATRERDSSNAAQRMRQALQYVSHEARAPLGGAILSMGLLDHAIETANRTQAGLLVSDLHLSLEAAQRQLTDLLLFESDTPAWHGTNGKGGASKAASDDFASRWSKLDDSRLDRLRSFFAGACRAEGIALDMEVRVSMFTPDTMLQESVATRLERCLSSGTASTDAPVLAVAPRPRKAAGPAVAGPAAAAPEGAADRAFFPAQLPSGSEPPTTAADPAELSMAELFVDVDRILAIVQNALSNSIKHVRGDGTGRISVLLSLGPFIEGQTEEPSAAPPQDHRSVSPQRAARRREEQRRAKELERSKSRARNDGPRAMLGGRSQHLTPLASSASGRSATTQGQHSSAGGCRPSRVKSTTPLASLQGSASGAGADSQTSSAQSRREAASVRAGSRGVQRQQQQQQQQQHVMSSFRHSFTPKQPATGQDKGSSDAGLERVDGASPRRPSPGAPAMDVPDSATVGDSQAPSEQVRRPSTFRSMLSRPAHAHPIDQEGEPAEKRVLWIEVLDNGRGIPARLLQPGRLFRPFQQVRQGDGSLRMTSSGLGLSIVKSVVVEQLHGTVGLASEEGEGTLFTAKIPVWARRQPVSAASSVHSWRSRLSQMSSRASTAVNKDEKRLRSRGLSDASDTDPAGRAGAVWGAVRGRTASRSVLKQRLGSAASESEVVASSGSRTDAERRRGRSRSRSGGLGASVSSGAEVGRSRSGGAGAGVGGATRVARAQRKPRQAEASHRTIDQTTPRDAAEPAEAEGSAGGQARQQPPGKPDADADAKAGGSPRASLAAAPTSAAERRALREERRRQRQAQRDGAKADAAGPDTAAGPRPRGARAARAAGAGRSGRRRGRETIGTAFVVDDERVNRTLMARLLRSWGFEVREMEDGTGLVEAVRALVARDASSATGGSGGSGGSAGSDPVTSATSLAAAAANEVLAWPLVVTLDIQMPVMDGFQALEALRALAAEQRAAGNEEVAAKVEGLLVIGVTGNAVLSDRQRMMDLGAQRVLTKPVDTPALASLIEECGDVDLPAKAHRRIGSRRD</sequence>
<dbReference type="Gene3D" id="3.30.565.10">
    <property type="entry name" value="Histidine kinase-like ATPase, C-terminal domain"/>
    <property type="match status" value="1"/>
</dbReference>
<feature type="compositionally biased region" description="Low complexity" evidence="6">
    <location>
        <begin position="780"/>
        <end position="790"/>
    </location>
</feature>
<feature type="transmembrane region" description="Helical" evidence="7">
    <location>
        <begin position="167"/>
        <end position="192"/>
    </location>
</feature>
<feature type="transmembrane region" description="Helical" evidence="7">
    <location>
        <begin position="362"/>
        <end position="381"/>
    </location>
</feature>
<dbReference type="InterPro" id="IPR011006">
    <property type="entry name" value="CheY-like_superfamily"/>
</dbReference>
<feature type="region of interest" description="Disordered" evidence="6">
    <location>
        <begin position="974"/>
        <end position="1017"/>
    </location>
</feature>
<evidence type="ECO:0000256" key="1">
    <source>
        <dbReference type="ARBA" id="ARBA00000085"/>
    </source>
</evidence>
<feature type="transmembrane region" description="Helical" evidence="7">
    <location>
        <begin position="92"/>
        <end position="119"/>
    </location>
</feature>
<feature type="compositionally biased region" description="Low complexity" evidence="6">
    <location>
        <begin position="1039"/>
        <end position="1054"/>
    </location>
</feature>
<feature type="compositionally biased region" description="Low complexity" evidence="6">
    <location>
        <begin position="1073"/>
        <end position="1084"/>
    </location>
</feature>
<keyword evidence="4" id="KW-0418">Kinase</keyword>
<dbReference type="InterPro" id="IPR001789">
    <property type="entry name" value="Sig_transdc_resp-reg_receiver"/>
</dbReference>
<accession>A0A5A8DQ24</accession>
<evidence type="ECO:0000256" key="5">
    <source>
        <dbReference type="PROSITE-ProRule" id="PRU00169"/>
    </source>
</evidence>
<keyword evidence="7" id="KW-1133">Transmembrane helix</keyword>
<dbReference type="SUPFAM" id="SSF52172">
    <property type="entry name" value="CheY-like"/>
    <property type="match status" value="1"/>
</dbReference>
<dbReference type="SUPFAM" id="SSF55874">
    <property type="entry name" value="ATPase domain of HSP90 chaperone/DNA topoisomerase II/histidine kinase"/>
    <property type="match status" value="1"/>
</dbReference>
<gene>
    <name evidence="10" type="ORF">FNF31_01615</name>
</gene>
<dbReference type="PROSITE" id="PS50110">
    <property type="entry name" value="RESPONSE_REGULATORY"/>
    <property type="match status" value="1"/>
</dbReference>
<dbReference type="GO" id="GO:0005886">
    <property type="term" value="C:plasma membrane"/>
    <property type="evidence" value="ECO:0007669"/>
    <property type="project" value="TreeGrafter"/>
</dbReference>
<feature type="transmembrane region" description="Helical" evidence="7">
    <location>
        <begin position="126"/>
        <end position="147"/>
    </location>
</feature>
<feature type="domain" description="Response regulatory" evidence="9">
    <location>
        <begin position="1230"/>
        <end position="1399"/>
    </location>
</feature>
<dbReference type="InterPro" id="IPR036890">
    <property type="entry name" value="HATPase_C_sf"/>
</dbReference>
<dbReference type="Pfam" id="PF00072">
    <property type="entry name" value="Response_reg"/>
    <property type="match status" value="1"/>
</dbReference>
<dbReference type="Proteomes" id="UP000325113">
    <property type="component" value="Unassembled WGS sequence"/>
</dbReference>
<feature type="transmembrane region" description="Helical" evidence="7">
    <location>
        <begin position="252"/>
        <end position="270"/>
    </location>
</feature>
<dbReference type="InterPro" id="IPR005467">
    <property type="entry name" value="His_kinase_dom"/>
</dbReference>
<feature type="domain" description="Histidine kinase" evidence="8">
    <location>
        <begin position="887"/>
        <end position="964"/>
    </location>
</feature>